<name>C6XX08_PEDHD</name>
<keyword evidence="4" id="KW-0175">Coiled coil</keyword>
<dbReference type="eggNOG" id="COG0488">
    <property type="taxonomic scope" value="Bacteria"/>
</dbReference>
<organism evidence="6 7">
    <name type="scientific">Pedobacter heparinus (strain ATCC 13125 / DSM 2366 / CIP 104194 / JCM 7457 / NBRC 12017 / NCIMB 9290 / NRRL B-14731 / HIM 762-3)</name>
    <dbReference type="NCBI Taxonomy" id="485917"/>
    <lineage>
        <taxon>Bacteria</taxon>
        <taxon>Pseudomonadati</taxon>
        <taxon>Bacteroidota</taxon>
        <taxon>Sphingobacteriia</taxon>
        <taxon>Sphingobacteriales</taxon>
        <taxon>Sphingobacteriaceae</taxon>
        <taxon>Pedobacter</taxon>
    </lineage>
</organism>
<dbReference type="EMBL" id="CP001681">
    <property type="protein sequence ID" value="ACU04302.1"/>
    <property type="molecule type" value="Genomic_DNA"/>
</dbReference>
<feature type="domain" description="ABC transporter" evidence="5">
    <location>
        <begin position="338"/>
        <end position="529"/>
    </location>
</feature>
<dbReference type="Proteomes" id="UP000000852">
    <property type="component" value="Chromosome"/>
</dbReference>
<evidence type="ECO:0000313" key="6">
    <source>
        <dbReference type="EMBL" id="ACU04302.1"/>
    </source>
</evidence>
<dbReference type="PROSITE" id="PS00211">
    <property type="entry name" value="ABC_TRANSPORTER_1"/>
    <property type="match status" value="1"/>
</dbReference>
<dbReference type="AlphaFoldDB" id="C6XX08"/>
<dbReference type="KEGG" id="phe:Phep_2097"/>
<evidence type="ECO:0000256" key="3">
    <source>
        <dbReference type="ARBA" id="ARBA00022840"/>
    </source>
</evidence>
<dbReference type="CDD" id="cd03221">
    <property type="entry name" value="ABCF_EF-3"/>
    <property type="match status" value="2"/>
</dbReference>
<dbReference type="OrthoDB" id="9804035at2"/>
<dbReference type="GO" id="GO:0016887">
    <property type="term" value="F:ATP hydrolysis activity"/>
    <property type="evidence" value="ECO:0007669"/>
    <property type="project" value="InterPro"/>
</dbReference>
<evidence type="ECO:0000256" key="2">
    <source>
        <dbReference type="ARBA" id="ARBA00022741"/>
    </source>
</evidence>
<dbReference type="InterPro" id="IPR050611">
    <property type="entry name" value="ABCF"/>
</dbReference>
<keyword evidence="1" id="KW-0677">Repeat</keyword>
<accession>C6XX08</accession>
<keyword evidence="3" id="KW-0067">ATP-binding</keyword>
<dbReference type="STRING" id="485917.Phep_2097"/>
<evidence type="ECO:0000256" key="1">
    <source>
        <dbReference type="ARBA" id="ARBA00022737"/>
    </source>
</evidence>
<evidence type="ECO:0000313" key="7">
    <source>
        <dbReference type="Proteomes" id="UP000000852"/>
    </source>
</evidence>
<dbReference type="Pfam" id="PF00005">
    <property type="entry name" value="ABC_tran"/>
    <property type="match status" value="2"/>
</dbReference>
<protein>
    <submittedName>
        <fullName evidence="6">ABC transporter related</fullName>
    </submittedName>
</protein>
<reference evidence="6 7" key="1">
    <citation type="journal article" date="2009" name="Stand. Genomic Sci.">
        <title>Complete genome sequence of Pedobacter heparinus type strain (HIM 762-3).</title>
        <authorList>
            <person name="Han C."/>
            <person name="Spring S."/>
            <person name="Lapidus A."/>
            <person name="Del Rio T.G."/>
            <person name="Tice H."/>
            <person name="Copeland A."/>
            <person name="Cheng J.F."/>
            <person name="Lucas S."/>
            <person name="Chen F."/>
            <person name="Nolan M."/>
            <person name="Bruce D."/>
            <person name="Goodwin L."/>
            <person name="Pitluck S."/>
            <person name="Ivanova N."/>
            <person name="Mavromatis K."/>
            <person name="Mikhailova N."/>
            <person name="Pati A."/>
            <person name="Chen A."/>
            <person name="Palaniappan K."/>
            <person name="Land M."/>
            <person name="Hauser L."/>
            <person name="Chang Y.J."/>
            <person name="Jeffries C.C."/>
            <person name="Saunders E."/>
            <person name="Chertkov O."/>
            <person name="Brettin T."/>
            <person name="Goker M."/>
            <person name="Rohde M."/>
            <person name="Bristow J."/>
            <person name="Eisen J.A."/>
            <person name="Markowitz V."/>
            <person name="Hugenholtz P."/>
            <person name="Kyrpides N.C."/>
            <person name="Klenk H.P."/>
            <person name="Detter J.C."/>
        </authorList>
    </citation>
    <scope>NUCLEOTIDE SEQUENCE [LARGE SCALE GENOMIC DNA]</scope>
    <source>
        <strain evidence="7">ATCC 13125 / DSM 2366 / CIP 104194 / JCM 7457 / NBRC 12017 / NCIMB 9290 / NRRL B-14731 / HIM 762-3</strain>
    </source>
</reference>
<dbReference type="SMART" id="SM00382">
    <property type="entry name" value="AAA"/>
    <property type="match status" value="2"/>
</dbReference>
<proteinExistence type="predicted"/>
<dbReference type="PANTHER" id="PTHR19211:SF6">
    <property type="entry name" value="BLL7188 PROTEIN"/>
    <property type="match status" value="1"/>
</dbReference>
<dbReference type="HOGENOM" id="CLU_000604_36_0_10"/>
<dbReference type="RefSeq" id="WP_015807915.1">
    <property type="nucleotide sequence ID" value="NC_013061.1"/>
</dbReference>
<dbReference type="InterPro" id="IPR003593">
    <property type="entry name" value="AAA+_ATPase"/>
</dbReference>
<dbReference type="PROSITE" id="PS50893">
    <property type="entry name" value="ABC_TRANSPORTER_2"/>
    <property type="match status" value="2"/>
</dbReference>
<dbReference type="InterPro" id="IPR027417">
    <property type="entry name" value="P-loop_NTPase"/>
</dbReference>
<evidence type="ECO:0000259" key="5">
    <source>
        <dbReference type="PROSITE" id="PS50893"/>
    </source>
</evidence>
<dbReference type="SUPFAM" id="SSF52540">
    <property type="entry name" value="P-loop containing nucleoside triphosphate hydrolases"/>
    <property type="match status" value="2"/>
</dbReference>
<feature type="coiled-coil region" evidence="4">
    <location>
        <begin position="231"/>
        <end position="261"/>
    </location>
</feature>
<dbReference type="GO" id="GO:0005524">
    <property type="term" value="F:ATP binding"/>
    <property type="evidence" value="ECO:0007669"/>
    <property type="project" value="UniProtKB-KW"/>
</dbReference>
<dbReference type="Gene3D" id="3.40.50.300">
    <property type="entry name" value="P-loop containing nucleotide triphosphate hydrolases"/>
    <property type="match status" value="2"/>
</dbReference>
<keyword evidence="2" id="KW-0547">Nucleotide-binding</keyword>
<gene>
    <name evidence="6" type="ordered locus">Phep_2097</name>
</gene>
<dbReference type="FunFam" id="3.40.50.300:FF:001320">
    <property type="entry name" value="Heme ABC transporter ATP-binding protein"/>
    <property type="match status" value="1"/>
</dbReference>
<dbReference type="InterPro" id="IPR017871">
    <property type="entry name" value="ABC_transporter-like_CS"/>
</dbReference>
<dbReference type="PANTHER" id="PTHR19211">
    <property type="entry name" value="ATP-BINDING TRANSPORT PROTEIN-RELATED"/>
    <property type="match status" value="1"/>
</dbReference>
<keyword evidence="7" id="KW-1185">Reference proteome</keyword>
<evidence type="ECO:0000256" key="4">
    <source>
        <dbReference type="SAM" id="Coils"/>
    </source>
</evidence>
<feature type="domain" description="ABC transporter" evidence="5">
    <location>
        <begin position="2"/>
        <end position="235"/>
    </location>
</feature>
<sequence length="530" mass="59490">MITLQDITYTHPDRDVLFRGLNLIINKKDKIALIGDNGTGKSSLLNMMAGNLQPASGSVKMSSIPYYVPQIFGQFNDYSIAKALQVEGKLKALNEILDGRMTTENMVLLNDDWAVEERCKNALAHWNLEGLDLAQKMGSLSGGQKTKVFLAGIRIHRPEIVLLDEPSNHLDLWSRKRLYDDLASATNTLVVVSHDKTLLKLPERVFELDKRGITVYGGNYDFYVAQKKLESEALKQDLNSREKALRKARETEKEVLERQQKLDARGKKKQEKAGLPTIVMHAFKNNAEKSSSRIKSVHEDKKAVLSQELGQLRAALPDINKMKMDLNNSALHRGKTLVSAKNINFGYYHQLLWKEPLNFRLNSGERMVIRGANGSGKTTLIKMILGWLQPSSGTLNSLSGIKTIYIDQDYSLIDNNLSVYEQAQAYNSGELQEHEIKIRLNRFLFDKAYWNKSCAALSGGEKMRLMLCALTISNAAPDLIVLDEPTNNLDIQNTGILTAAIGDYKGTLLLVSHDELFLKQINAVHSIELH</sequence>
<dbReference type="InterPro" id="IPR003439">
    <property type="entry name" value="ABC_transporter-like_ATP-bd"/>
</dbReference>